<evidence type="ECO:0000256" key="2">
    <source>
        <dbReference type="ARBA" id="ARBA00022598"/>
    </source>
</evidence>
<dbReference type="PANTHER" id="PTHR43785:SF12">
    <property type="entry name" value="TYPE-1 GLUTAMINE SYNTHETASE 2"/>
    <property type="match status" value="1"/>
</dbReference>
<dbReference type="GO" id="GO:0006542">
    <property type="term" value="P:glutamine biosynthetic process"/>
    <property type="evidence" value="ECO:0007669"/>
    <property type="project" value="TreeGrafter"/>
</dbReference>
<evidence type="ECO:0000256" key="5">
    <source>
        <dbReference type="RuleBase" id="RU000384"/>
    </source>
</evidence>
<dbReference type="GO" id="GO:0004356">
    <property type="term" value="F:glutamine synthetase activity"/>
    <property type="evidence" value="ECO:0007669"/>
    <property type="project" value="InterPro"/>
</dbReference>
<reference evidence="7" key="1">
    <citation type="submission" date="2019-05" db="EMBL/GenBank/DDBJ databases">
        <authorList>
            <consortium name="Pathogen Informatics"/>
        </authorList>
    </citation>
    <scope>NUCLEOTIDE SEQUENCE [LARGE SCALE GENOMIC DNA]</scope>
    <source>
        <strain evidence="7">NCTC12965</strain>
    </source>
</reference>
<evidence type="ECO:0000256" key="1">
    <source>
        <dbReference type="ARBA" id="ARBA00001946"/>
    </source>
</evidence>
<dbReference type="GO" id="GO:0034024">
    <property type="term" value="F:glutamate-putrescine ligase activity"/>
    <property type="evidence" value="ECO:0007669"/>
    <property type="project" value="UniProtKB-EC"/>
</dbReference>
<comment type="similarity">
    <text evidence="4 5">Belongs to the glutamine synthetase family.</text>
</comment>
<dbReference type="SMART" id="SM01230">
    <property type="entry name" value="Gln-synt_C"/>
    <property type="match status" value="1"/>
</dbReference>
<feature type="domain" description="GS catalytic" evidence="6">
    <location>
        <begin position="60"/>
        <end position="383"/>
    </location>
</feature>
<dbReference type="AlphaFoldDB" id="A0A4U9WK50"/>
<dbReference type="Pfam" id="PF00120">
    <property type="entry name" value="Gln-synt_C"/>
    <property type="match status" value="1"/>
</dbReference>
<dbReference type="InterPro" id="IPR008146">
    <property type="entry name" value="Gln_synth_cat_dom"/>
</dbReference>
<protein>
    <submittedName>
        <fullName evidence="7">Gamma-glutamylputrescine synthetase PuuA</fullName>
        <ecNumber evidence="7">6.3.1.11</ecNumber>
    </submittedName>
</protein>
<keyword evidence="2 7" id="KW-0436">Ligase</keyword>
<dbReference type="InterPro" id="IPR014746">
    <property type="entry name" value="Gln_synth/guanido_kin_cat_dom"/>
</dbReference>
<organism evidence="7">
    <name type="scientific">Serratia fonticola</name>
    <dbReference type="NCBI Taxonomy" id="47917"/>
    <lineage>
        <taxon>Bacteria</taxon>
        <taxon>Pseudomonadati</taxon>
        <taxon>Pseudomonadota</taxon>
        <taxon>Gammaproteobacteria</taxon>
        <taxon>Enterobacterales</taxon>
        <taxon>Yersiniaceae</taxon>
        <taxon>Serratia</taxon>
    </lineage>
</organism>
<evidence type="ECO:0000256" key="4">
    <source>
        <dbReference type="PROSITE-ProRule" id="PRU01331"/>
    </source>
</evidence>
<keyword evidence="3" id="KW-0460">Magnesium</keyword>
<evidence type="ECO:0000259" key="6">
    <source>
        <dbReference type="PROSITE" id="PS51987"/>
    </source>
</evidence>
<proteinExistence type="inferred from homology"/>
<dbReference type="Gene3D" id="3.30.590.10">
    <property type="entry name" value="Glutamine synthetase/guanido kinase, catalytic domain"/>
    <property type="match status" value="1"/>
</dbReference>
<evidence type="ECO:0000256" key="3">
    <source>
        <dbReference type="ARBA" id="ARBA00022842"/>
    </source>
</evidence>
<dbReference type="PANTHER" id="PTHR43785">
    <property type="entry name" value="GAMMA-GLUTAMYLPUTRESCINE SYNTHETASE"/>
    <property type="match status" value="1"/>
</dbReference>
<dbReference type="InterPro" id="IPR027303">
    <property type="entry name" value="Gln_synth_gly_rich_site"/>
</dbReference>
<sequence length="383" mass="42214">MDILGNVVEEAGLGQELGEPDHICVPVAGTLTPSAADPQYLGQVLLTMLDEDGTPFDVEPRNVLNRVWQRLRQRGLFPVVAVELEFYLIDRQRDPEGYLQPPCAPGTQERNTQSQVYSVDNLNHFADVLSEIDELARLQGLPADGAVAEASPGQFEVNLHHTNDVLQACDHALALKRLVRMVAEKHHMHATFMAKPYEEHAGSGMHVHISMLDKQGNNVFADADGEDSTLLKQALAGMIALMPASMALLAPNVNAYRRFQAGMYVPTQASWGHNNRTVALRIPCGDRDSHRVEYRVAGADANPYLGDWQPFWPGLSTASTLSYRCLSQSPATGWSKRGCRSRSARAMRCMSSNTSRCSMRCWANVSATSIWPVRPMSWSSLSG</sequence>
<accession>A0A4U9WK50</accession>
<dbReference type="PROSITE" id="PS51987">
    <property type="entry name" value="GS_CATALYTIC"/>
    <property type="match status" value="1"/>
</dbReference>
<dbReference type="EMBL" id="CABEEZ010000159">
    <property type="protein sequence ID" value="VTR59412.1"/>
    <property type="molecule type" value="Genomic_DNA"/>
</dbReference>
<dbReference type="PROSITE" id="PS00181">
    <property type="entry name" value="GLNA_ATP"/>
    <property type="match status" value="1"/>
</dbReference>
<dbReference type="SUPFAM" id="SSF55931">
    <property type="entry name" value="Glutamine synthetase/guanido kinase"/>
    <property type="match status" value="1"/>
</dbReference>
<name>A0A4U9WK50_SERFO</name>
<dbReference type="GO" id="GO:0006598">
    <property type="term" value="P:polyamine catabolic process"/>
    <property type="evidence" value="ECO:0007669"/>
    <property type="project" value="TreeGrafter"/>
</dbReference>
<evidence type="ECO:0000313" key="7">
    <source>
        <dbReference type="EMBL" id="VTR59412.1"/>
    </source>
</evidence>
<comment type="cofactor">
    <cofactor evidence="1">
        <name>Mg(2+)</name>
        <dbReference type="ChEBI" id="CHEBI:18420"/>
    </cofactor>
</comment>
<gene>
    <name evidence="7" type="primary">puuA_6</name>
    <name evidence="7" type="ORF">NCTC12965_08032</name>
</gene>
<dbReference type="EC" id="6.3.1.11" evidence="7"/>